<dbReference type="PROSITE" id="PS50089">
    <property type="entry name" value="ZF_RING_2"/>
    <property type="match status" value="1"/>
</dbReference>
<dbReference type="Proteomes" id="UP000183832">
    <property type="component" value="Unassembled WGS sequence"/>
</dbReference>
<evidence type="ECO:0000256" key="3">
    <source>
        <dbReference type="PROSITE-ProRule" id="PRU00175"/>
    </source>
</evidence>
<dbReference type="InterPro" id="IPR052639">
    <property type="entry name" value="TRAIP_ubiq-protein_ligase"/>
</dbReference>
<feature type="coiled-coil region" evidence="4">
    <location>
        <begin position="135"/>
        <end position="183"/>
    </location>
</feature>
<evidence type="ECO:0000256" key="5">
    <source>
        <dbReference type="SAM" id="MobiDB-lite"/>
    </source>
</evidence>
<dbReference type="PANTHER" id="PTHR46569:SF1">
    <property type="entry name" value="E3 UBIQUITIN-PROTEIN LIGASE RFWD3-RELATED"/>
    <property type="match status" value="1"/>
</dbReference>
<keyword evidence="8" id="KW-1185">Reference proteome</keyword>
<proteinExistence type="predicted"/>
<keyword evidence="4" id="KW-0175">Coiled coil</keyword>
<dbReference type="Pfam" id="PF13639">
    <property type="entry name" value="zf-RING_2"/>
    <property type="match status" value="1"/>
</dbReference>
<keyword evidence="1 3" id="KW-0863">Zinc-finger</keyword>
<evidence type="ECO:0000313" key="8">
    <source>
        <dbReference type="Proteomes" id="UP000183832"/>
    </source>
</evidence>
<dbReference type="SMART" id="SM00184">
    <property type="entry name" value="RING"/>
    <property type="match status" value="1"/>
</dbReference>
<keyword evidence="2" id="KW-0862">Zinc</keyword>
<reference evidence="7 8" key="1">
    <citation type="submission" date="2015-04" db="EMBL/GenBank/DDBJ databases">
        <authorList>
            <person name="Syromyatnikov M.Y."/>
            <person name="Popov V.N."/>
        </authorList>
    </citation>
    <scope>NUCLEOTIDE SEQUENCE [LARGE SCALE GENOMIC DNA]</scope>
</reference>
<feature type="region of interest" description="Disordered" evidence="5">
    <location>
        <begin position="276"/>
        <end position="296"/>
    </location>
</feature>
<keyword evidence="1 3" id="KW-0479">Metal-binding</keyword>
<gene>
    <name evidence="7" type="ORF">CLUMA_CG004074</name>
</gene>
<name>A0A1J1HQP1_9DIPT</name>
<dbReference type="Gene3D" id="3.30.40.10">
    <property type="entry name" value="Zinc/RING finger domain, C3HC4 (zinc finger)"/>
    <property type="match status" value="1"/>
</dbReference>
<evidence type="ECO:0000313" key="7">
    <source>
        <dbReference type="EMBL" id="CRK90384.1"/>
    </source>
</evidence>
<dbReference type="OrthoDB" id="8062037at2759"/>
<evidence type="ECO:0000259" key="6">
    <source>
        <dbReference type="PROSITE" id="PS50089"/>
    </source>
</evidence>
<dbReference type="InterPro" id="IPR013083">
    <property type="entry name" value="Znf_RING/FYVE/PHD"/>
</dbReference>
<evidence type="ECO:0000256" key="2">
    <source>
        <dbReference type="ARBA" id="ARBA00022833"/>
    </source>
</evidence>
<dbReference type="GO" id="GO:0008270">
    <property type="term" value="F:zinc ion binding"/>
    <property type="evidence" value="ECO:0007669"/>
    <property type="project" value="UniProtKB-KW"/>
</dbReference>
<dbReference type="GO" id="GO:0005634">
    <property type="term" value="C:nucleus"/>
    <property type="evidence" value="ECO:0007669"/>
    <property type="project" value="TreeGrafter"/>
</dbReference>
<feature type="domain" description="RING-type" evidence="6">
    <location>
        <begin position="5"/>
        <end position="46"/>
    </location>
</feature>
<evidence type="ECO:0000256" key="4">
    <source>
        <dbReference type="SAM" id="Coils"/>
    </source>
</evidence>
<organism evidence="7 8">
    <name type="scientific">Clunio marinus</name>
    <dbReference type="NCBI Taxonomy" id="568069"/>
    <lineage>
        <taxon>Eukaryota</taxon>
        <taxon>Metazoa</taxon>
        <taxon>Ecdysozoa</taxon>
        <taxon>Arthropoda</taxon>
        <taxon>Hexapoda</taxon>
        <taxon>Insecta</taxon>
        <taxon>Pterygota</taxon>
        <taxon>Neoptera</taxon>
        <taxon>Endopterygota</taxon>
        <taxon>Diptera</taxon>
        <taxon>Nematocera</taxon>
        <taxon>Chironomoidea</taxon>
        <taxon>Chironomidae</taxon>
        <taxon>Clunio</taxon>
    </lineage>
</organism>
<dbReference type="GO" id="GO:0016567">
    <property type="term" value="P:protein ubiquitination"/>
    <property type="evidence" value="ECO:0007669"/>
    <property type="project" value="TreeGrafter"/>
</dbReference>
<dbReference type="AlphaFoldDB" id="A0A1J1HQP1"/>
<dbReference type="InterPro" id="IPR001841">
    <property type="entry name" value="Znf_RING"/>
</dbReference>
<dbReference type="PANTHER" id="PTHR46569">
    <property type="entry name" value="E3 UBIQUITIN-PROTEIN LIGASE TRAIP"/>
    <property type="match status" value="1"/>
</dbReference>
<dbReference type="GO" id="GO:0090734">
    <property type="term" value="C:site of DNA damage"/>
    <property type="evidence" value="ECO:0007669"/>
    <property type="project" value="TreeGrafter"/>
</dbReference>
<protein>
    <submittedName>
        <fullName evidence="7">CLUMA_CG004074, isoform A</fullName>
    </submittedName>
</protein>
<accession>A0A1J1HQP1</accession>
<dbReference type="GO" id="GO:0061630">
    <property type="term" value="F:ubiquitin protein ligase activity"/>
    <property type="evidence" value="ECO:0007669"/>
    <property type="project" value="TreeGrafter"/>
</dbReference>
<evidence type="ECO:0000256" key="1">
    <source>
        <dbReference type="ARBA" id="ARBA00022771"/>
    </source>
</evidence>
<dbReference type="SUPFAM" id="SSF57850">
    <property type="entry name" value="RING/U-box"/>
    <property type="match status" value="1"/>
</dbReference>
<dbReference type="GO" id="GO:0031297">
    <property type="term" value="P:replication fork processing"/>
    <property type="evidence" value="ECO:0007669"/>
    <property type="project" value="TreeGrafter"/>
</dbReference>
<dbReference type="EMBL" id="CVRI01000018">
    <property type="protein sequence ID" value="CRK90384.1"/>
    <property type="molecule type" value="Genomic_DNA"/>
</dbReference>
<sequence length="296" mass="34358">MNIFCLICCEPHLKSEDIVSTPCGHVFHRNCIKHWFRIRKSCPKCRAAINTQNFIQLFFDIDENKGEFQKDIEQHKKVIADLKTELRENIEINKSYMDHMLCNEEQIKSMRVVITDLKTELTNYIEMNKMHMMYMKSSERRVNSLKEENSNQREQIMDLKEKLRILQESNKKLKQKKQNAFRIIGNLEGKMKGQQGKITKCELKIEKNKLNDNANNCQNETEISTIAKVEHNSQQKIANFSQGLKTGVENNNRLKHQGQTKPVTIATSTISSTSSVHVSNVSQGSIPQREKKKNTC</sequence>